<keyword evidence="2" id="KW-1133">Transmembrane helix</keyword>
<protein>
    <recommendedName>
        <fullName evidence="5">Intracellular proteinase inhibitor BsuPI domain-containing protein</fullName>
    </recommendedName>
</protein>
<feature type="compositionally biased region" description="Basic and acidic residues" evidence="1">
    <location>
        <begin position="1"/>
        <end position="21"/>
    </location>
</feature>
<dbReference type="RefSeq" id="WP_377465515.1">
    <property type="nucleotide sequence ID" value="NZ_JBHUOP010000002.1"/>
</dbReference>
<evidence type="ECO:0000256" key="1">
    <source>
        <dbReference type="SAM" id="MobiDB-lite"/>
    </source>
</evidence>
<keyword evidence="2" id="KW-0812">Transmembrane</keyword>
<reference evidence="4" key="1">
    <citation type="journal article" date="2019" name="Int. J. Syst. Evol. Microbiol.">
        <title>The Global Catalogue of Microorganisms (GCM) 10K type strain sequencing project: providing services to taxonomists for standard genome sequencing and annotation.</title>
        <authorList>
            <consortium name="The Broad Institute Genomics Platform"/>
            <consortium name="The Broad Institute Genome Sequencing Center for Infectious Disease"/>
            <person name="Wu L."/>
            <person name="Ma J."/>
        </authorList>
    </citation>
    <scope>NUCLEOTIDE SEQUENCE [LARGE SCALE GENOMIC DNA]</scope>
    <source>
        <strain evidence="4">KCTC 33576</strain>
    </source>
</reference>
<sequence>MNGPHESDREPRTPSHDRDPGQPRASRRAPAPTPQYVYWIRRAVALLIVVALIAVIVFAVKFVVGLFRTDDTETADDGQTNSSQVDSEEPKGDDGASPKACDGTAISIALTSERNSVDAGAAMPLSLDVTNESDTPCVVDVSPATTVVTIYSGSDRIWSSDDCDDSGTKPLYMDPKAKTSAALSWNGIRSNESCDSDLPSVRPGTYRAVAKYKEAESKELVFQLK</sequence>
<evidence type="ECO:0000313" key="4">
    <source>
        <dbReference type="Proteomes" id="UP001597391"/>
    </source>
</evidence>
<keyword evidence="2" id="KW-0472">Membrane</keyword>
<evidence type="ECO:0000313" key="3">
    <source>
        <dbReference type="EMBL" id="MFD2839922.1"/>
    </source>
</evidence>
<gene>
    <name evidence="3" type="ORF">ACFSYH_04975</name>
</gene>
<keyword evidence="4" id="KW-1185">Reference proteome</keyword>
<organism evidence="3 4">
    <name type="scientific">Populibacterium corticicola</name>
    <dbReference type="NCBI Taxonomy" id="1812826"/>
    <lineage>
        <taxon>Bacteria</taxon>
        <taxon>Bacillati</taxon>
        <taxon>Actinomycetota</taxon>
        <taxon>Actinomycetes</taxon>
        <taxon>Micrococcales</taxon>
        <taxon>Jonesiaceae</taxon>
        <taxon>Populibacterium</taxon>
    </lineage>
</organism>
<evidence type="ECO:0000256" key="2">
    <source>
        <dbReference type="SAM" id="Phobius"/>
    </source>
</evidence>
<accession>A0ABW5XE56</accession>
<feature type="region of interest" description="Disordered" evidence="1">
    <location>
        <begin position="1"/>
        <end position="30"/>
    </location>
</feature>
<feature type="transmembrane region" description="Helical" evidence="2">
    <location>
        <begin position="43"/>
        <end position="64"/>
    </location>
</feature>
<name>A0ABW5XE56_9MICO</name>
<proteinExistence type="predicted"/>
<evidence type="ECO:0008006" key="5">
    <source>
        <dbReference type="Google" id="ProtNLM"/>
    </source>
</evidence>
<dbReference type="Proteomes" id="UP001597391">
    <property type="component" value="Unassembled WGS sequence"/>
</dbReference>
<comment type="caution">
    <text evidence="3">The sequence shown here is derived from an EMBL/GenBank/DDBJ whole genome shotgun (WGS) entry which is preliminary data.</text>
</comment>
<feature type="region of interest" description="Disordered" evidence="1">
    <location>
        <begin position="72"/>
        <end position="100"/>
    </location>
</feature>
<dbReference type="EMBL" id="JBHUOP010000002">
    <property type="protein sequence ID" value="MFD2839922.1"/>
    <property type="molecule type" value="Genomic_DNA"/>
</dbReference>